<sequence length="340" mass="38186">MDQPSTLKLTGTVVPEFPFSKSAYIVPDAAAIQVAMAMHIDVTRPEDAVQIFNCFASHMKLSHTSTAKDSGQANNLGNLQVLSTYARALDVAGRDSEVYQIWTDFQIDSQVDPDTQIFSTILSSARKITRYSMSPVSNACCAPPNRTRMLYGKWKRTTGTANRQDAWRYGCFAKRPAGYWASLCETVRAPALSGSMWSSAPQRSISAVPQDKRPSKIAATIIPSLRFKTRWTKLIPNRSSFTDMIEMLGLHDRSNLIPLLLSWIRTMGIKPNRDLLIRVYYWLYKSSAITHLLAGLDELDNNWLCEIESYAINNNDEESREGEEGKDLVKHQQGIDVLLL</sequence>
<keyword evidence="2" id="KW-1185">Reference proteome</keyword>
<dbReference type="EMBL" id="VSWC01000028">
    <property type="protein sequence ID" value="KAA1108474.1"/>
    <property type="molecule type" value="Genomic_DNA"/>
</dbReference>
<organism evidence="1 2">
    <name type="scientific">Puccinia graminis f. sp. tritici</name>
    <dbReference type="NCBI Taxonomy" id="56615"/>
    <lineage>
        <taxon>Eukaryota</taxon>
        <taxon>Fungi</taxon>
        <taxon>Dikarya</taxon>
        <taxon>Basidiomycota</taxon>
        <taxon>Pucciniomycotina</taxon>
        <taxon>Pucciniomycetes</taxon>
        <taxon>Pucciniales</taxon>
        <taxon>Pucciniaceae</taxon>
        <taxon>Puccinia</taxon>
    </lineage>
</organism>
<protein>
    <submittedName>
        <fullName evidence="1">Uncharacterized protein</fullName>
    </submittedName>
</protein>
<accession>A0A5B0Q681</accession>
<dbReference type="Proteomes" id="UP000324748">
    <property type="component" value="Unassembled WGS sequence"/>
</dbReference>
<dbReference type="OrthoDB" id="185373at2759"/>
<dbReference type="AlphaFoldDB" id="A0A5B0Q681"/>
<evidence type="ECO:0000313" key="1">
    <source>
        <dbReference type="EMBL" id="KAA1108474.1"/>
    </source>
</evidence>
<comment type="caution">
    <text evidence="1">The sequence shown here is derived from an EMBL/GenBank/DDBJ whole genome shotgun (WGS) entry which is preliminary data.</text>
</comment>
<reference evidence="1 2" key="1">
    <citation type="submission" date="2019-05" db="EMBL/GenBank/DDBJ databases">
        <title>Emergence of the Ug99 lineage of the wheat stem rust pathogen through somatic hybridization.</title>
        <authorList>
            <person name="Li F."/>
            <person name="Upadhyaya N.M."/>
            <person name="Sperschneider J."/>
            <person name="Matny O."/>
            <person name="Nguyen-Phuc H."/>
            <person name="Mago R."/>
            <person name="Raley C."/>
            <person name="Miller M.E."/>
            <person name="Silverstein K.A.T."/>
            <person name="Henningsen E."/>
            <person name="Hirsch C.D."/>
            <person name="Visser B."/>
            <person name="Pretorius Z.A."/>
            <person name="Steffenson B.J."/>
            <person name="Schwessinger B."/>
            <person name="Dodds P.N."/>
            <person name="Figueroa M."/>
        </authorList>
    </citation>
    <scope>NUCLEOTIDE SEQUENCE [LARGE SCALE GENOMIC DNA]</scope>
    <source>
        <strain evidence="1">21-0</strain>
    </source>
</reference>
<evidence type="ECO:0000313" key="2">
    <source>
        <dbReference type="Proteomes" id="UP000324748"/>
    </source>
</evidence>
<proteinExistence type="predicted"/>
<name>A0A5B0Q681_PUCGR</name>
<gene>
    <name evidence="1" type="ORF">PGT21_013789</name>
</gene>